<comment type="caution">
    <text evidence="9">The sequence shown here is derived from an EMBL/GenBank/DDBJ whole genome shotgun (WGS) entry which is preliminary data.</text>
</comment>
<dbReference type="InterPro" id="IPR012935">
    <property type="entry name" value="NuBaID_N"/>
</dbReference>
<evidence type="ECO:0000256" key="2">
    <source>
        <dbReference type="ARBA" id="ARBA00022723"/>
    </source>
</evidence>
<name>A0AAJ0CAS0_9PEZI</name>
<evidence type="ECO:0000256" key="5">
    <source>
        <dbReference type="ARBA" id="ARBA00023242"/>
    </source>
</evidence>
<keyword evidence="10" id="KW-1185">Reference proteome</keyword>
<feature type="domain" description="C3HC-type" evidence="7">
    <location>
        <begin position="119"/>
        <end position="257"/>
    </location>
</feature>
<evidence type="ECO:0000313" key="9">
    <source>
        <dbReference type="EMBL" id="KAK1771847.1"/>
    </source>
</evidence>
<keyword evidence="5" id="KW-0539">Nucleus</keyword>
<proteinExistence type="predicted"/>
<feature type="region of interest" description="Disordered" evidence="6">
    <location>
        <begin position="417"/>
        <end position="531"/>
    </location>
</feature>
<evidence type="ECO:0000259" key="7">
    <source>
        <dbReference type="Pfam" id="PF07967"/>
    </source>
</evidence>
<evidence type="ECO:0000256" key="1">
    <source>
        <dbReference type="ARBA" id="ARBA00004123"/>
    </source>
</evidence>
<dbReference type="AlphaFoldDB" id="A0AAJ0CAS0"/>
<evidence type="ECO:0000259" key="8">
    <source>
        <dbReference type="Pfam" id="PF08600"/>
    </source>
</evidence>
<feature type="domain" description="NuBaID C-terminal" evidence="8">
    <location>
        <begin position="308"/>
        <end position="413"/>
    </location>
</feature>
<evidence type="ECO:0000256" key="3">
    <source>
        <dbReference type="ARBA" id="ARBA00022771"/>
    </source>
</evidence>
<feature type="region of interest" description="Disordered" evidence="6">
    <location>
        <begin position="283"/>
        <end position="304"/>
    </location>
</feature>
<dbReference type="GeneID" id="85305496"/>
<feature type="compositionally biased region" description="Polar residues" evidence="6">
    <location>
        <begin position="20"/>
        <end position="39"/>
    </location>
</feature>
<dbReference type="Pfam" id="PF07967">
    <property type="entry name" value="zf-C3HC"/>
    <property type="match status" value="1"/>
</dbReference>
<accession>A0AAJ0CAS0</accession>
<dbReference type="RefSeq" id="XP_060288060.1">
    <property type="nucleotide sequence ID" value="XM_060422309.1"/>
</dbReference>
<feature type="region of interest" description="Disordered" evidence="6">
    <location>
        <begin position="17"/>
        <end position="51"/>
    </location>
</feature>
<feature type="compositionally biased region" description="Basic and acidic residues" evidence="6">
    <location>
        <begin position="479"/>
        <end position="490"/>
    </location>
</feature>
<evidence type="ECO:0000313" key="10">
    <source>
        <dbReference type="Proteomes" id="UP001244011"/>
    </source>
</evidence>
<protein>
    <submittedName>
        <fullName evidence="9">Zf-C3HC-domain-containing protein</fullName>
    </submittedName>
</protein>
<dbReference type="GO" id="GO:0008270">
    <property type="term" value="F:zinc ion binding"/>
    <property type="evidence" value="ECO:0007669"/>
    <property type="project" value="UniProtKB-KW"/>
</dbReference>
<organism evidence="9 10">
    <name type="scientific">Phialemonium atrogriseum</name>
    <dbReference type="NCBI Taxonomy" id="1093897"/>
    <lineage>
        <taxon>Eukaryota</taxon>
        <taxon>Fungi</taxon>
        <taxon>Dikarya</taxon>
        <taxon>Ascomycota</taxon>
        <taxon>Pezizomycotina</taxon>
        <taxon>Sordariomycetes</taxon>
        <taxon>Sordariomycetidae</taxon>
        <taxon>Cephalothecales</taxon>
        <taxon>Cephalothecaceae</taxon>
        <taxon>Phialemonium</taxon>
    </lineage>
</organism>
<dbReference type="PANTHER" id="PTHR15835:SF6">
    <property type="entry name" value="ZINC FINGER C3HC-TYPE PROTEIN 1"/>
    <property type="match status" value="1"/>
</dbReference>
<evidence type="ECO:0000256" key="4">
    <source>
        <dbReference type="ARBA" id="ARBA00022833"/>
    </source>
</evidence>
<dbReference type="Proteomes" id="UP001244011">
    <property type="component" value="Unassembled WGS sequence"/>
</dbReference>
<sequence>MNATVKRKFNALIHGIGARPSSSASEPDSITNNNVVTGENDSDTSLADSSTSAMADELRFLAKKRRIGLPSSTPAKQGPSGADHQPAKGVTSISNIVLRKWTPTGGAASSKDVQPKYTPADREQLLKRLATFQELTDWTPKPDRVNEIEWAKRGWVCQGKERVRCTLCNKELVVKLNRKEVDGKEVPVLVASEIEDALVEKYAELMVTSHLDDCLWRKRGCDDSLLRLPLAHPKTVLEDLRQRYDELCARKDFIPYEFNLRLPEGLALDTVLSYLPHDFFTSPPPPPAKKSAGPENAPTTPQKPNRSAFALALMGWQGLSDARIGPVPNSASCHTCLRRLGLWMFKSKEVDLETGTILVPAPMDHLDPLREHRAFCPWKSGHAQRNPGARATPRGEEDKAGWEVLVQVLKNDAYLRSRPSRADTLHGRSKSTAVPQSAPPTTTTTPGRPTTAGSGAARGRNSPVPMLGALGDEEDDDEVTRTAKDKERWARLRKVKSLFNTKAGSKLKRTPSRPGTGHSTLGGGRAGGGAE</sequence>
<dbReference type="EMBL" id="MU838998">
    <property type="protein sequence ID" value="KAK1771847.1"/>
    <property type="molecule type" value="Genomic_DNA"/>
</dbReference>
<dbReference type="InterPro" id="IPR013909">
    <property type="entry name" value="NuBaID_C"/>
</dbReference>
<dbReference type="SUPFAM" id="SSF57924">
    <property type="entry name" value="Inhibitor of apoptosis (IAP) repeat"/>
    <property type="match status" value="1"/>
</dbReference>
<keyword evidence="4" id="KW-0862">Zinc</keyword>
<gene>
    <name evidence="9" type="ORF">QBC33DRAFT_169856</name>
</gene>
<feature type="compositionally biased region" description="Low complexity" evidence="6">
    <location>
        <begin position="439"/>
        <end position="460"/>
    </location>
</feature>
<dbReference type="GO" id="GO:0005634">
    <property type="term" value="C:nucleus"/>
    <property type="evidence" value="ECO:0007669"/>
    <property type="project" value="UniProtKB-SubCell"/>
</dbReference>
<keyword evidence="3" id="KW-0863">Zinc-finger</keyword>
<dbReference type="PANTHER" id="PTHR15835">
    <property type="entry name" value="NUCLEAR-INTERACTING PARTNER OF ALK"/>
    <property type="match status" value="1"/>
</dbReference>
<comment type="subcellular location">
    <subcellularLocation>
        <location evidence="1">Nucleus</location>
    </subcellularLocation>
</comment>
<dbReference type="Pfam" id="PF08600">
    <property type="entry name" value="NuBaID_C"/>
    <property type="match status" value="1"/>
</dbReference>
<feature type="region of interest" description="Disordered" evidence="6">
    <location>
        <begin position="65"/>
        <end position="89"/>
    </location>
</feature>
<evidence type="ECO:0000256" key="6">
    <source>
        <dbReference type="SAM" id="MobiDB-lite"/>
    </source>
</evidence>
<reference evidence="9" key="1">
    <citation type="submission" date="2023-06" db="EMBL/GenBank/DDBJ databases">
        <title>Genome-scale phylogeny and comparative genomics of the fungal order Sordariales.</title>
        <authorList>
            <consortium name="Lawrence Berkeley National Laboratory"/>
            <person name="Hensen N."/>
            <person name="Bonometti L."/>
            <person name="Westerberg I."/>
            <person name="Brannstrom I.O."/>
            <person name="Guillou S."/>
            <person name="Cros-Aarteil S."/>
            <person name="Calhoun S."/>
            <person name="Haridas S."/>
            <person name="Kuo A."/>
            <person name="Mondo S."/>
            <person name="Pangilinan J."/>
            <person name="Riley R."/>
            <person name="Labutti K."/>
            <person name="Andreopoulos B."/>
            <person name="Lipzen A."/>
            <person name="Chen C."/>
            <person name="Yanf M."/>
            <person name="Daum C."/>
            <person name="Ng V."/>
            <person name="Clum A."/>
            <person name="Steindorff A."/>
            <person name="Ohm R."/>
            <person name="Martin F."/>
            <person name="Silar P."/>
            <person name="Natvig D."/>
            <person name="Lalanne C."/>
            <person name="Gautier V."/>
            <person name="Ament-Velasquez S.L."/>
            <person name="Kruys A."/>
            <person name="Hutchinson M.I."/>
            <person name="Powell A.J."/>
            <person name="Barry K."/>
            <person name="Miller A.N."/>
            <person name="Grigoriev I.V."/>
            <person name="Debuchy R."/>
            <person name="Gladieux P."/>
            <person name="Thoren M.H."/>
            <person name="Johannesson H."/>
        </authorList>
    </citation>
    <scope>NUCLEOTIDE SEQUENCE</scope>
    <source>
        <strain evidence="9">8032-3</strain>
    </source>
</reference>
<keyword evidence="2" id="KW-0479">Metal-binding</keyword>
<feature type="compositionally biased region" description="Gly residues" evidence="6">
    <location>
        <begin position="520"/>
        <end position="531"/>
    </location>
</feature>